<sequence length="198" mass="22989">MPTEKVSRCPWLDESKADYVAYHDDEWGIPVYDDQKLFEYLTLESAQAGLSWYTILKRREGYRKAFANFDVAKVAKFTEQDVNELVQNTEIIRHRGKIEAAINNAKLFIAIQKEFGSFSNYQWAFVNNKTIVNSFKSNSDYPATSEESDAFSKDLKKRGFKFVGSTIIYAHMQACGMVNDHSMNCYKRKQIIEQFQQL</sequence>
<dbReference type="GO" id="GO:0046872">
    <property type="term" value="F:metal ion binding"/>
    <property type="evidence" value="ECO:0007669"/>
    <property type="project" value="UniProtKB-KW"/>
</dbReference>
<comment type="caution">
    <text evidence="2">The sequence shown here is derived from an EMBL/GenBank/DDBJ whole genome shotgun (WGS) entry which is preliminary data.</text>
</comment>
<dbReference type="PANTHER" id="PTHR30037">
    <property type="entry name" value="DNA-3-METHYLADENINE GLYCOSYLASE 1"/>
    <property type="match status" value="1"/>
</dbReference>
<gene>
    <name evidence="2" type="ORF">HII17_12200</name>
</gene>
<keyword evidence="1" id="KW-0479">Metal-binding</keyword>
<evidence type="ECO:0000313" key="3">
    <source>
        <dbReference type="Proteomes" id="UP000568664"/>
    </source>
</evidence>
<feature type="binding site" evidence="1">
    <location>
        <position position="181"/>
    </location>
    <ligand>
        <name>Zn(2+)</name>
        <dbReference type="ChEBI" id="CHEBI:29105"/>
    </ligand>
</feature>
<feature type="binding site" evidence="1">
    <location>
        <position position="9"/>
    </location>
    <ligand>
        <name>Zn(2+)</name>
        <dbReference type="ChEBI" id="CHEBI:29105"/>
    </ligand>
</feature>
<name>A0A7Y0LES1_9GAMM</name>
<dbReference type="InterPro" id="IPR005019">
    <property type="entry name" value="Adenine_glyco"/>
</dbReference>
<accession>A0A7Y0LES1</accession>
<dbReference type="NCBIfam" id="TIGR00624">
    <property type="entry name" value="tag"/>
    <property type="match status" value="1"/>
</dbReference>
<evidence type="ECO:0000313" key="2">
    <source>
        <dbReference type="EMBL" id="NMP32326.1"/>
    </source>
</evidence>
<dbReference type="Proteomes" id="UP000568664">
    <property type="component" value="Unassembled WGS sequence"/>
</dbReference>
<feature type="binding site" evidence="1">
    <location>
        <position position="185"/>
    </location>
    <ligand>
        <name>Zn(2+)</name>
        <dbReference type="ChEBI" id="CHEBI:29105"/>
    </ligand>
</feature>
<dbReference type="AlphaFoldDB" id="A0A7Y0LES1"/>
<keyword evidence="3" id="KW-1185">Reference proteome</keyword>
<protein>
    <submittedName>
        <fullName evidence="2">DNA-3-methyladenine glycosylase I</fullName>
    </submittedName>
</protein>
<dbReference type="InterPro" id="IPR004597">
    <property type="entry name" value="Tag"/>
</dbReference>
<reference evidence="2 3" key="1">
    <citation type="submission" date="2020-04" db="EMBL/GenBank/DDBJ databases">
        <title>Thalassotalea sp. M1531, isolated from the surface of marine red alga.</title>
        <authorList>
            <person name="Pang L."/>
            <person name="Lu D.-C."/>
        </authorList>
    </citation>
    <scope>NUCLEOTIDE SEQUENCE [LARGE SCALE GENOMIC DNA]</scope>
    <source>
        <strain evidence="2 3">M1531</strain>
    </source>
</reference>
<dbReference type="Gene3D" id="1.10.340.30">
    <property type="entry name" value="Hypothetical protein, domain 2"/>
    <property type="match status" value="1"/>
</dbReference>
<dbReference type="InterPro" id="IPR011257">
    <property type="entry name" value="DNA_glycosylase"/>
</dbReference>
<organism evidence="2 3">
    <name type="scientific">Thalassotalea algicola</name>
    <dbReference type="NCBI Taxonomy" id="2716224"/>
    <lineage>
        <taxon>Bacteria</taxon>
        <taxon>Pseudomonadati</taxon>
        <taxon>Pseudomonadota</taxon>
        <taxon>Gammaproteobacteria</taxon>
        <taxon>Alteromonadales</taxon>
        <taxon>Colwelliaceae</taxon>
        <taxon>Thalassotalea</taxon>
    </lineage>
</organism>
<dbReference type="PANTHER" id="PTHR30037:SF4">
    <property type="entry name" value="DNA-3-METHYLADENINE GLYCOSYLASE I"/>
    <property type="match status" value="1"/>
</dbReference>
<evidence type="ECO:0000256" key="1">
    <source>
        <dbReference type="PIRSR" id="PIRSR604597-1"/>
    </source>
</evidence>
<dbReference type="GO" id="GO:0008725">
    <property type="term" value="F:DNA-3-methyladenine glycosylase activity"/>
    <property type="evidence" value="ECO:0007669"/>
    <property type="project" value="InterPro"/>
</dbReference>
<dbReference type="Pfam" id="PF03352">
    <property type="entry name" value="Adenine_glyco"/>
    <property type="match status" value="1"/>
</dbReference>
<dbReference type="InterPro" id="IPR052891">
    <property type="entry name" value="DNA-3mA_glycosylase"/>
</dbReference>
<feature type="binding site" evidence="1">
    <location>
        <position position="23"/>
    </location>
    <ligand>
        <name>Zn(2+)</name>
        <dbReference type="ChEBI" id="CHEBI:29105"/>
    </ligand>
</feature>
<dbReference type="GO" id="GO:0006284">
    <property type="term" value="P:base-excision repair"/>
    <property type="evidence" value="ECO:0007669"/>
    <property type="project" value="InterPro"/>
</dbReference>
<keyword evidence="1" id="KW-0862">Zinc</keyword>
<proteinExistence type="predicted"/>
<dbReference type="EMBL" id="JABBXH010000004">
    <property type="protein sequence ID" value="NMP32326.1"/>
    <property type="molecule type" value="Genomic_DNA"/>
</dbReference>
<dbReference type="RefSeq" id="WP_169075670.1">
    <property type="nucleotide sequence ID" value="NZ_JABBXH010000004.1"/>
</dbReference>
<dbReference type="SUPFAM" id="SSF48150">
    <property type="entry name" value="DNA-glycosylase"/>
    <property type="match status" value="1"/>
</dbReference>